<dbReference type="EMBL" id="FONX01000014">
    <property type="protein sequence ID" value="SFF14893.1"/>
    <property type="molecule type" value="Genomic_DNA"/>
</dbReference>
<proteinExistence type="predicted"/>
<dbReference type="STRING" id="1177982.SAMN04489711_11470"/>
<sequence length="553" mass="60083">MSKRTSRAQRQQNRIEARTIDAARAQLMSQLMPHLGGMMAFGGSGGGFGGGSFGVEAPPQRDPAWRPAPRDARSDTLARLPLQRGQSRDLARTSPIGGGAINTNVDRVVGTGLALSAQPHLKVLGWTPEQAAEWKATHVQPEFSLWADSPLSDIEETHTFYQQQALVLRAKLESGDCFTLLPDADEATPDMPYRLRTQVIEADRVGNPNGLSDTAQMAAGVRFNDKGAPDAYFLYDQHPGSGVWWGATTGLGKGQWIDRVGPSGRRRMLHHFSKLRPGLPRGIPYLAPIVDCLKQIARYTESEIMAAVISACVTAFVQVPAGGSNPLVRPSTDQSQESRYESMLSHGAAITLRPGEEVKFPTPGRPSPNFEPFVLAVVKQIGMALGIPYELLIKQFNASYSASKAALLDAWVYFRSVRNWLALSFCQPIYETWMVESVALGRVPAPGFFADPLLRWAYTRAGWHGDSMGSINPKDEVAAYTSAIDAGLMTRERAEWELWGSDWNDTYGQKLAEHQRMKADGMQPAPKPGAAAPASAPAPAPEPAAPDNTGSQP</sequence>
<feature type="region of interest" description="Disordered" evidence="1">
    <location>
        <begin position="60"/>
        <end position="102"/>
    </location>
</feature>
<dbReference type="NCBIfam" id="TIGR01539">
    <property type="entry name" value="portal_lambda"/>
    <property type="match status" value="1"/>
</dbReference>
<dbReference type="GO" id="GO:0019068">
    <property type="term" value="P:virion assembly"/>
    <property type="evidence" value="ECO:0007669"/>
    <property type="project" value="InterPro"/>
</dbReference>
<evidence type="ECO:0000313" key="2">
    <source>
        <dbReference type="EMBL" id="SFF14893.1"/>
    </source>
</evidence>
<dbReference type="GO" id="GO:0005198">
    <property type="term" value="F:structural molecule activity"/>
    <property type="evidence" value="ECO:0007669"/>
    <property type="project" value="InterPro"/>
</dbReference>
<dbReference type="RefSeq" id="WP_245785290.1">
    <property type="nucleotide sequence ID" value="NZ_FONX01000014.1"/>
</dbReference>
<dbReference type="Pfam" id="PF05136">
    <property type="entry name" value="Phage_portal_2"/>
    <property type="match status" value="1"/>
</dbReference>
<gene>
    <name evidence="2" type="ORF">SAMN04489711_11470</name>
</gene>
<dbReference type="Proteomes" id="UP000199119">
    <property type="component" value="Unassembled WGS sequence"/>
</dbReference>
<dbReference type="InterPro" id="IPR006429">
    <property type="entry name" value="Phage_lambda_portal"/>
</dbReference>
<name>A0A1I2GCI4_9BURK</name>
<dbReference type="AlphaFoldDB" id="A0A1I2GCI4"/>
<keyword evidence="3" id="KW-1185">Reference proteome</keyword>
<accession>A0A1I2GCI4</accession>
<reference evidence="3" key="1">
    <citation type="submission" date="2016-10" db="EMBL/GenBank/DDBJ databases">
        <authorList>
            <person name="Varghese N."/>
            <person name="Submissions S."/>
        </authorList>
    </citation>
    <scope>NUCLEOTIDE SEQUENCE [LARGE SCALE GENOMIC DNA]</scope>
    <source>
        <strain evidence="3">DSM 27981</strain>
    </source>
</reference>
<feature type="region of interest" description="Disordered" evidence="1">
    <location>
        <begin position="512"/>
        <end position="553"/>
    </location>
</feature>
<protein>
    <submittedName>
        <fullName evidence="2">Phage portal protein, lambda family</fullName>
    </submittedName>
</protein>
<evidence type="ECO:0000256" key="1">
    <source>
        <dbReference type="SAM" id="MobiDB-lite"/>
    </source>
</evidence>
<organism evidence="2 3">
    <name type="scientific">Paracidovorax wautersii</name>
    <dbReference type="NCBI Taxonomy" id="1177982"/>
    <lineage>
        <taxon>Bacteria</taxon>
        <taxon>Pseudomonadati</taxon>
        <taxon>Pseudomonadota</taxon>
        <taxon>Betaproteobacteria</taxon>
        <taxon>Burkholderiales</taxon>
        <taxon>Comamonadaceae</taxon>
        <taxon>Paracidovorax</taxon>
    </lineage>
</organism>
<evidence type="ECO:0000313" key="3">
    <source>
        <dbReference type="Proteomes" id="UP000199119"/>
    </source>
</evidence>